<keyword evidence="9" id="KW-0472">Membrane</keyword>
<keyword evidence="5" id="KW-0812">Transmembrane</keyword>
<evidence type="ECO:0000256" key="7">
    <source>
        <dbReference type="ARBA" id="ARBA00022737"/>
    </source>
</evidence>
<dbReference type="EMBL" id="JABWDY010024924">
    <property type="protein sequence ID" value="KAF5189858.1"/>
    <property type="molecule type" value="Genomic_DNA"/>
</dbReference>
<feature type="domain" description="Leucine-rich repeat-containing N-terminal plant-type" evidence="14">
    <location>
        <begin position="83"/>
        <end position="115"/>
    </location>
</feature>
<keyword evidence="6" id="KW-0732">Signal</keyword>
<gene>
    <name evidence="15" type="ORF">FRX31_020555</name>
</gene>
<keyword evidence="3" id="KW-0964">Secreted</keyword>
<dbReference type="InterPro" id="IPR051582">
    <property type="entry name" value="LRR_extensin-like_regulator"/>
</dbReference>
<dbReference type="InterPro" id="IPR013210">
    <property type="entry name" value="LRR_N_plant-typ"/>
</dbReference>
<evidence type="ECO:0000256" key="1">
    <source>
        <dbReference type="ARBA" id="ARBA00004191"/>
    </source>
</evidence>
<evidence type="ECO:0000256" key="6">
    <source>
        <dbReference type="ARBA" id="ARBA00022729"/>
    </source>
</evidence>
<comment type="subcellular location">
    <subcellularLocation>
        <location evidence="1">Secreted</location>
        <location evidence="1">Cell wall</location>
    </subcellularLocation>
</comment>
<evidence type="ECO:0000313" key="16">
    <source>
        <dbReference type="Proteomes" id="UP000554482"/>
    </source>
</evidence>
<evidence type="ECO:0000256" key="9">
    <source>
        <dbReference type="ARBA" id="ARBA00023136"/>
    </source>
</evidence>
<dbReference type="PRINTS" id="PR00019">
    <property type="entry name" value="LEURICHRPT"/>
</dbReference>
<dbReference type="PANTHER" id="PTHR32093:SF120">
    <property type="entry name" value="LEUCINE-RICH REPEAT EXTENSIN-LIKE PROTEIN 3-RELATED"/>
    <property type="match status" value="1"/>
</dbReference>
<comment type="caution">
    <text evidence="15">The sequence shown here is derived from an EMBL/GenBank/DDBJ whole genome shotgun (WGS) entry which is preliminary data.</text>
</comment>
<sequence length="321" mass="35635">MKKKYNLSISLDLISFLVFFIFVTNSLSLSSAAQNGLTDDQVSYIKQRQLLYYKDEYGDRGENVSVDPSLVFQNPRLRNAYIALQAWKQAIISDPLNLTSNWVGSDVCSYTGVFCAPALDDKSIQTVAGIDLNHGDIAGYLPEELGLLVDLALFHINSNRFCGTVPHKFNKLKILFELDLSNNRFAGGFPKVVLKLPSLKFLDLRFNEFEGGVPSELFDKDLDAIFINHNRFHFDLPDNLGNSPVSVIVLANNKFHGCVPASLGNMSGLNEIILMNNGFRSCVPAEIGMLKNLTVLDLSFNQLMGPLPNTFGGMQSLEQLN</sequence>
<evidence type="ECO:0000256" key="2">
    <source>
        <dbReference type="ARBA" id="ARBA00022512"/>
    </source>
</evidence>
<keyword evidence="4" id="KW-0433">Leucine-rich repeat</keyword>
<dbReference type="InterPro" id="IPR032675">
    <property type="entry name" value="LRR_dom_sf"/>
</dbReference>
<dbReference type="Pfam" id="PF00560">
    <property type="entry name" value="LRR_1"/>
    <property type="match status" value="1"/>
</dbReference>
<evidence type="ECO:0000256" key="4">
    <source>
        <dbReference type="ARBA" id="ARBA00022614"/>
    </source>
</evidence>
<keyword evidence="10" id="KW-0325">Glycoprotein</keyword>
<feature type="non-terminal residue" evidence="15">
    <location>
        <position position="321"/>
    </location>
</feature>
<evidence type="ECO:0000256" key="13">
    <source>
        <dbReference type="ARBA" id="ARBA00041871"/>
    </source>
</evidence>
<dbReference type="FunFam" id="3.80.10.10:FF:000224">
    <property type="entry name" value="Leucine-rich repeat extensin-like protein 1"/>
    <property type="match status" value="1"/>
</dbReference>
<dbReference type="GO" id="GO:0071555">
    <property type="term" value="P:cell wall organization"/>
    <property type="evidence" value="ECO:0007669"/>
    <property type="project" value="UniProtKB-KW"/>
</dbReference>
<dbReference type="Pfam" id="PF13855">
    <property type="entry name" value="LRR_8"/>
    <property type="match status" value="1"/>
</dbReference>
<keyword evidence="2" id="KW-0134">Cell wall</keyword>
<keyword evidence="11" id="KW-0379">Hydroxylation</keyword>
<protein>
    <recommendedName>
        <fullName evidence="13">Cell wall hydroxyproline-rich glycoprotein</fullName>
    </recommendedName>
</protein>
<keyword evidence="7" id="KW-0677">Repeat</keyword>
<reference evidence="15 16" key="1">
    <citation type="submission" date="2020-06" db="EMBL/GenBank/DDBJ databases">
        <title>Transcriptomic and genomic resources for Thalictrum thalictroides and T. hernandezii: Facilitating candidate gene discovery in an emerging model plant lineage.</title>
        <authorList>
            <person name="Arias T."/>
            <person name="Riano-Pachon D.M."/>
            <person name="Di Stilio V.S."/>
        </authorList>
    </citation>
    <scope>NUCLEOTIDE SEQUENCE [LARGE SCALE GENOMIC DNA]</scope>
    <source>
        <strain evidence="16">cv. WT478/WT964</strain>
        <tissue evidence="15">Leaves</tissue>
    </source>
</reference>
<evidence type="ECO:0000256" key="3">
    <source>
        <dbReference type="ARBA" id="ARBA00022525"/>
    </source>
</evidence>
<dbReference type="SMART" id="SM00369">
    <property type="entry name" value="LRR_TYP"/>
    <property type="match status" value="2"/>
</dbReference>
<dbReference type="Pfam" id="PF08263">
    <property type="entry name" value="LRRNT_2"/>
    <property type="match status" value="1"/>
</dbReference>
<accession>A0A7J6VZ38</accession>
<evidence type="ECO:0000259" key="14">
    <source>
        <dbReference type="Pfam" id="PF08263"/>
    </source>
</evidence>
<evidence type="ECO:0000256" key="5">
    <source>
        <dbReference type="ARBA" id="ARBA00022692"/>
    </source>
</evidence>
<dbReference type="SUPFAM" id="SSF52058">
    <property type="entry name" value="L domain-like"/>
    <property type="match status" value="1"/>
</dbReference>
<dbReference type="Proteomes" id="UP000554482">
    <property type="component" value="Unassembled WGS sequence"/>
</dbReference>
<evidence type="ECO:0000256" key="11">
    <source>
        <dbReference type="ARBA" id="ARBA00023278"/>
    </source>
</evidence>
<dbReference type="Gene3D" id="3.80.10.10">
    <property type="entry name" value="Ribonuclease Inhibitor"/>
    <property type="match status" value="2"/>
</dbReference>
<dbReference type="InterPro" id="IPR003591">
    <property type="entry name" value="Leu-rich_rpt_typical-subtyp"/>
</dbReference>
<evidence type="ECO:0000256" key="10">
    <source>
        <dbReference type="ARBA" id="ARBA00023180"/>
    </source>
</evidence>
<keyword evidence="8" id="KW-1133">Transmembrane helix</keyword>
<dbReference type="InterPro" id="IPR001611">
    <property type="entry name" value="Leu-rich_rpt"/>
</dbReference>
<evidence type="ECO:0000256" key="12">
    <source>
        <dbReference type="ARBA" id="ARBA00023316"/>
    </source>
</evidence>
<organism evidence="15 16">
    <name type="scientific">Thalictrum thalictroides</name>
    <name type="common">Rue-anemone</name>
    <name type="synonym">Anemone thalictroides</name>
    <dbReference type="NCBI Taxonomy" id="46969"/>
    <lineage>
        <taxon>Eukaryota</taxon>
        <taxon>Viridiplantae</taxon>
        <taxon>Streptophyta</taxon>
        <taxon>Embryophyta</taxon>
        <taxon>Tracheophyta</taxon>
        <taxon>Spermatophyta</taxon>
        <taxon>Magnoliopsida</taxon>
        <taxon>Ranunculales</taxon>
        <taxon>Ranunculaceae</taxon>
        <taxon>Thalictroideae</taxon>
        <taxon>Thalictrum</taxon>
    </lineage>
</organism>
<evidence type="ECO:0000256" key="8">
    <source>
        <dbReference type="ARBA" id="ARBA00022989"/>
    </source>
</evidence>
<dbReference type="OrthoDB" id="676979at2759"/>
<evidence type="ECO:0000313" key="15">
    <source>
        <dbReference type="EMBL" id="KAF5189858.1"/>
    </source>
</evidence>
<keyword evidence="16" id="KW-1185">Reference proteome</keyword>
<name>A0A7J6VZ38_THATH</name>
<keyword evidence="12" id="KW-0961">Cell wall biogenesis/degradation</keyword>
<dbReference type="AlphaFoldDB" id="A0A7J6VZ38"/>
<dbReference type="PANTHER" id="PTHR32093">
    <property type="entry name" value="LEUCINE-RICH REPEAT EXTENSIN-LIKE PROTEIN 3-RELATED"/>
    <property type="match status" value="1"/>
</dbReference>
<proteinExistence type="predicted"/>